<accession>A0A7R9ANB0</accession>
<comment type="cofactor">
    <cofactor evidence="9">
        <name>Zn(2+)</name>
        <dbReference type="ChEBI" id="CHEBI:29105"/>
    </cofactor>
    <text evidence="9">Binds 1 zinc ion per subunit.</text>
</comment>
<evidence type="ECO:0000256" key="9">
    <source>
        <dbReference type="RuleBase" id="RU365056"/>
    </source>
</evidence>
<dbReference type="GO" id="GO:0008270">
    <property type="term" value="F:zinc ion binding"/>
    <property type="evidence" value="ECO:0007669"/>
    <property type="project" value="UniProtKB-UniRule"/>
</dbReference>
<feature type="compositionally biased region" description="Polar residues" evidence="10">
    <location>
        <begin position="507"/>
        <end position="518"/>
    </location>
</feature>
<comment type="similarity">
    <text evidence="1 9">Belongs to the protein prenyltransferase subunit beta family.</text>
</comment>
<dbReference type="InterPro" id="IPR008930">
    <property type="entry name" value="Terpenoid_cyclase/PrenylTrfase"/>
</dbReference>
<dbReference type="SUPFAM" id="SSF48239">
    <property type="entry name" value="Terpenoid cyclases/Protein prenyltransferases"/>
    <property type="match status" value="1"/>
</dbReference>
<dbReference type="InterPro" id="IPR001330">
    <property type="entry name" value="Prenyltrans"/>
</dbReference>
<evidence type="ECO:0000259" key="11">
    <source>
        <dbReference type="Pfam" id="PF00432"/>
    </source>
</evidence>
<evidence type="ECO:0000256" key="4">
    <source>
        <dbReference type="ARBA" id="ARBA00022602"/>
    </source>
</evidence>
<dbReference type="GO" id="GO:0097354">
    <property type="term" value="P:prenylation"/>
    <property type="evidence" value="ECO:0007669"/>
    <property type="project" value="UniProtKB-UniRule"/>
</dbReference>
<comment type="catalytic activity">
    <reaction evidence="9">
        <text>L-cysteinyl-[protein] + (2E,6E)-farnesyl diphosphate = S-(2E,6E)-farnesyl-L-cysteinyl-[protein] + diphosphate</text>
        <dbReference type="Rhea" id="RHEA:13345"/>
        <dbReference type="Rhea" id="RHEA-COMP:10131"/>
        <dbReference type="Rhea" id="RHEA-COMP:11535"/>
        <dbReference type="ChEBI" id="CHEBI:29950"/>
        <dbReference type="ChEBI" id="CHEBI:33019"/>
        <dbReference type="ChEBI" id="CHEBI:86019"/>
        <dbReference type="ChEBI" id="CHEBI:175763"/>
    </reaction>
</comment>
<keyword evidence="5 9" id="KW-0808">Transferase</keyword>
<keyword evidence="4 9" id="KW-0637">Prenyltransferase</keyword>
<evidence type="ECO:0000256" key="8">
    <source>
        <dbReference type="ARBA" id="ARBA00022833"/>
    </source>
</evidence>
<evidence type="ECO:0000256" key="7">
    <source>
        <dbReference type="ARBA" id="ARBA00022737"/>
    </source>
</evidence>
<keyword evidence="8 9" id="KW-0862">Zinc</keyword>
<dbReference type="PANTHER" id="PTHR11774">
    <property type="entry name" value="GERANYLGERANYL TRANSFERASE TYPE BETA SUBUNIT"/>
    <property type="match status" value="1"/>
</dbReference>
<feature type="domain" description="Prenyltransferase alpha-alpha toroid" evidence="11">
    <location>
        <begin position="143"/>
        <end position="397"/>
    </location>
</feature>
<dbReference type="GO" id="GO:0004660">
    <property type="term" value="F:protein farnesyltransferase activity"/>
    <property type="evidence" value="ECO:0007669"/>
    <property type="project" value="UniProtKB-UniRule"/>
</dbReference>
<dbReference type="InterPro" id="IPR045089">
    <property type="entry name" value="PGGT1B-like"/>
</dbReference>
<protein>
    <recommendedName>
        <fullName evidence="3 9">Protein farnesyltransferase subunit beta</fullName>
        <shortName evidence="9">FTase-beta</shortName>
        <ecNumber evidence="2 9">2.5.1.58</ecNumber>
    </recommendedName>
</protein>
<evidence type="ECO:0000256" key="10">
    <source>
        <dbReference type="SAM" id="MobiDB-lite"/>
    </source>
</evidence>
<dbReference type="Pfam" id="PF00432">
    <property type="entry name" value="Prenyltrans"/>
    <property type="match status" value="1"/>
</dbReference>
<dbReference type="CDD" id="cd02893">
    <property type="entry name" value="FTase"/>
    <property type="match status" value="1"/>
</dbReference>
<dbReference type="EMBL" id="OC000320">
    <property type="protein sequence ID" value="CAD7256908.1"/>
    <property type="molecule type" value="Genomic_DNA"/>
</dbReference>
<evidence type="ECO:0000256" key="2">
    <source>
        <dbReference type="ARBA" id="ARBA00012702"/>
    </source>
</evidence>
<dbReference type="InterPro" id="IPR026872">
    <property type="entry name" value="FTB"/>
</dbReference>
<dbReference type="Gene3D" id="1.50.10.20">
    <property type="match status" value="1"/>
</dbReference>
<evidence type="ECO:0000256" key="5">
    <source>
        <dbReference type="ARBA" id="ARBA00022679"/>
    </source>
</evidence>
<dbReference type="PANTHER" id="PTHR11774:SF6">
    <property type="entry name" value="PROTEIN FARNESYLTRANSFERASE SUBUNIT BETA"/>
    <property type="match status" value="1"/>
</dbReference>
<dbReference type="AlphaFoldDB" id="A0A7R9ANB0"/>
<feature type="compositionally biased region" description="Polar residues" evidence="10">
    <location>
        <begin position="529"/>
        <end position="541"/>
    </location>
</feature>
<evidence type="ECO:0000313" key="12">
    <source>
        <dbReference type="EMBL" id="CAD7256908.1"/>
    </source>
</evidence>
<keyword evidence="6 9" id="KW-0479">Metal-binding</keyword>
<evidence type="ECO:0000256" key="1">
    <source>
        <dbReference type="ARBA" id="ARBA00010497"/>
    </source>
</evidence>
<comment type="function">
    <text evidence="9">Catalyzes the transfer of a farnesyl moiety from farnesyl diphosphate to a cysteine at the fourth position from the C-terminus of several proteins. The beta subunit is responsible for peptide-binding.</text>
</comment>
<sequence>MIDKNKVALDLLHAVCDRDEEKGYFGANPALPVKEKRGTSLLRTSYIAYLIREPVTKRNSSFRLSGTGCECDEKVEKTVAELFRIFSKRAEIDIEAPSLLWMEHSHFLKTSLFTLSKSFQEKPPPVHSTEIRTSISLSSAVELNTIGACQSPKGGFGGGPSQFPHLATTYAAVNALCILGTEEAYNIIDREKLKQFLWSVRSPTGAFHMHEGGEIDLRGVYCAVSVARLTNIYSNTLFENSAHWIASCQTYEGGFSSVPGTEAHGGYAFCGLAALRLLNKEHLCDMNALLRWLVNRQMRFEGGFQGRTNKLVDGCYSFWQGGAFPLLHRILNEENVNMVGEERWLFHQEALQEYILICCQHSSGGLIDKPNKPRDIYHTCYTLSGLSIAQHSPGGKLCVVGGDRNELVVQKEGHIVKAKYLKGAMHKNLEQVMLEWFCLHRAQNMPINGLRMQSKINEFAQRAVRPAVISNCFRHTHFVLPFDKEVAISVLPATASTEDPDGPQPVDANSQPDPSTELQVGPSMKPQPGLSTAPSPASLTFTRPCDEETWQRLAPDCMYEEYIAVDDDITVWGTIDDADIIREHQEFSGEEGRKKWRKSLKTPPRRKMF</sequence>
<evidence type="ECO:0000256" key="3">
    <source>
        <dbReference type="ARBA" id="ARBA00015798"/>
    </source>
</evidence>
<keyword evidence="7" id="KW-0677">Repeat</keyword>
<feature type="compositionally biased region" description="Basic residues" evidence="10">
    <location>
        <begin position="594"/>
        <end position="609"/>
    </location>
</feature>
<name>A0A7R9ANB0_TIMSH</name>
<feature type="region of interest" description="Disordered" evidence="10">
    <location>
        <begin position="586"/>
        <end position="609"/>
    </location>
</feature>
<proteinExistence type="inferred from homology"/>
<dbReference type="EC" id="2.5.1.58" evidence="2 9"/>
<dbReference type="GO" id="GO:0005965">
    <property type="term" value="C:protein farnesyltransferase complex"/>
    <property type="evidence" value="ECO:0007669"/>
    <property type="project" value="UniProtKB-UniRule"/>
</dbReference>
<reference evidence="12" key="1">
    <citation type="submission" date="2020-11" db="EMBL/GenBank/DDBJ databases">
        <authorList>
            <person name="Tran Van P."/>
        </authorList>
    </citation>
    <scope>NUCLEOTIDE SEQUENCE</scope>
</reference>
<feature type="region of interest" description="Disordered" evidence="10">
    <location>
        <begin position="494"/>
        <end position="543"/>
    </location>
</feature>
<organism evidence="12">
    <name type="scientific">Timema shepardi</name>
    <name type="common">Walking stick</name>
    <dbReference type="NCBI Taxonomy" id="629360"/>
    <lineage>
        <taxon>Eukaryota</taxon>
        <taxon>Metazoa</taxon>
        <taxon>Ecdysozoa</taxon>
        <taxon>Arthropoda</taxon>
        <taxon>Hexapoda</taxon>
        <taxon>Insecta</taxon>
        <taxon>Pterygota</taxon>
        <taxon>Neoptera</taxon>
        <taxon>Polyneoptera</taxon>
        <taxon>Phasmatodea</taxon>
        <taxon>Timematodea</taxon>
        <taxon>Timematoidea</taxon>
        <taxon>Timematidae</taxon>
        <taxon>Timema</taxon>
    </lineage>
</organism>
<comment type="subunit">
    <text evidence="9">Heterodimer of an alpha and a beta subunit.</text>
</comment>
<gene>
    <name evidence="12" type="ORF">TSIB3V08_LOCUS1183</name>
</gene>
<evidence type="ECO:0000256" key="6">
    <source>
        <dbReference type="ARBA" id="ARBA00022723"/>
    </source>
</evidence>